<evidence type="ECO:0000313" key="5">
    <source>
        <dbReference type="Proteomes" id="UP000464624"/>
    </source>
</evidence>
<dbReference type="KEGG" id="mxe:MYXE_22270"/>
<accession>A0AAD1H074</accession>
<dbReference type="InterPro" id="IPR027383">
    <property type="entry name" value="Znf_put"/>
</dbReference>
<evidence type="ECO:0000256" key="2">
    <source>
        <dbReference type="ARBA" id="ARBA00023163"/>
    </source>
</evidence>
<organism evidence="4 5">
    <name type="scientific">Mycobacterium xenopi</name>
    <dbReference type="NCBI Taxonomy" id="1789"/>
    <lineage>
        <taxon>Bacteria</taxon>
        <taxon>Bacillati</taxon>
        <taxon>Actinomycetota</taxon>
        <taxon>Actinomycetes</taxon>
        <taxon>Mycobacteriales</taxon>
        <taxon>Mycobacteriaceae</taxon>
        <taxon>Mycobacterium</taxon>
    </lineage>
</organism>
<proteinExistence type="predicted"/>
<sequence length="133" mass="14022">MNKENSRTRLQDAVAAVARVTTALTAGARHRCASLRPAARRGKPVIGAPGGAGRHEYAMWDAAYVLGSLSVTERREFEAHLGKCESCWQALTELGGVAALLALLDRDEVAGIDELASIANSGEAPESFSGRGM</sequence>
<dbReference type="Pfam" id="PF13490">
    <property type="entry name" value="zf-HC2"/>
    <property type="match status" value="1"/>
</dbReference>
<dbReference type="AlphaFoldDB" id="A0AAD1H074"/>
<dbReference type="InterPro" id="IPR041916">
    <property type="entry name" value="Anti_sigma_zinc_sf"/>
</dbReference>
<protein>
    <recommendedName>
        <fullName evidence="3">Putative zinc-finger domain-containing protein</fullName>
    </recommendedName>
</protein>
<name>A0AAD1H074_MYCXE</name>
<gene>
    <name evidence="4" type="ORF">MYXE_22270</name>
</gene>
<feature type="domain" description="Putative zinc-finger" evidence="3">
    <location>
        <begin position="63"/>
        <end position="87"/>
    </location>
</feature>
<reference evidence="4 5" key="1">
    <citation type="submission" date="2019-12" db="EMBL/GenBank/DDBJ databases">
        <title>Complete genome sequence of Mycolicibacterium xenopi str. JCM15661T.</title>
        <authorList>
            <person name="Yoshida M."/>
            <person name="Fukano H."/>
            <person name="Asakura T."/>
            <person name="Hoshino Y."/>
        </authorList>
    </citation>
    <scope>NUCLEOTIDE SEQUENCE [LARGE SCALE GENOMIC DNA]</scope>
    <source>
        <strain evidence="4 5">JCM 15661T</strain>
    </source>
</reference>
<dbReference type="EMBL" id="AP022314">
    <property type="protein sequence ID" value="BBU22437.1"/>
    <property type="molecule type" value="Genomic_DNA"/>
</dbReference>
<dbReference type="Gene3D" id="1.10.10.1320">
    <property type="entry name" value="Anti-sigma factor, zinc-finger domain"/>
    <property type="match status" value="1"/>
</dbReference>
<keyword evidence="1" id="KW-0805">Transcription regulation</keyword>
<dbReference type="Proteomes" id="UP000464624">
    <property type="component" value="Chromosome"/>
</dbReference>
<keyword evidence="2" id="KW-0804">Transcription</keyword>
<evidence type="ECO:0000256" key="1">
    <source>
        <dbReference type="ARBA" id="ARBA00023015"/>
    </source>
</evidence>
<evidence type="ECO:0000313" key="4">
    <source>
        <dbReference type="EMBL" id="BBU22437.1"/>
    </source>
</evidence>
<evidence type="ECO:0000259" key="3">
    <source>
        <dbReference type="Pfam" id="PF13490"/>
    </source>
</evidence>